<evidence type="ECO:0000313" key="1">
    <source>
        <dbReference type="EMBL" id="GAA1703820.1"/>
    </source>
</evidence>
<name>A0ABN2IF22_9ACTN</name>
<dbReference type="Proteomes" id="UP001500618">
    <property type="component" value="Unassembled WGS sequence"/>
</dbReference>
<reference evidence="1 2" key="1">
    <citation type="journal article" date="2019" name="Int. J. Syst. Evol. Microbiol.">
        <title>The Global Catalogue of Microorganisms (GCM) 10K type strain sequencing project: providing services to taxonomists for standard genome sequencing and annotation.</title>
        <authorList>
            <consortium name="The Broad Institute Genomics Platform"/>
            <consortium name="The Broad Institute Genome Sequencing Center for Infectious Disease"/>
            <person name="Wu L."/>
            <person name="Ma J."/>
        </authorList>
    </citation>
    <scope>NUCLEOTIDE SEQUENCE [LARGE SCALE GENOMIC DNA]</scope>
    <source>
        <strain evidence="1 2">JCM 14718</strain>
    </source>
</reference>
<gene>
    <name evidence="1" type="ORF">GCM10009765_61320</name>
</gene>
<accession>A0ABN2IF22</accession>
<comment type="caution">
    <text evidence="1">The sequence shown here is derived from an EMBL/GenBank/DDBJ whole genome shotgun (WGS) entry which is preliminary data.</text>
</comment>
<protein>
    <recommendedName>
        <fullName evidence="3">Peptidase MA-like domain-containing protein</fullName>
    </recommendedName>
</protein>
<evidence type="ECO:0000313" key="2">
    <source>
        <dbReference type="Proteomes" id="UP001500618"/>
    </source>
</evidence>
<keyword evidence="2" id="KW-1185">Reference proteome</keyword>
<evidence type="ECO:0008006" key="3">
    <source>
        <dbReference type="Google" id="ProtNLM"/>
    </source>
</evidence>
<organism evidence="1 2">
    <name type="scientific">Fodinicola feengrottensis</name>
    <dbReference type="NCBI Taxonomy" id="435914"/>
    <lineage>
        <taxon>Bacteria</taxon>
        <taxon>Bacillati</taxon>
        <taxon>Actinomycetota</taxon>
        <taxon>Actinomycetes</taxon>
        <taxon>Mycobacteriales</taxon>
        <taxon>Fodinicola</taxon>
    </lineage>
</organism>
<dbReference type="EMBL" id="BAAANY010000029">
    <property type="protein sequence ID" value="GAA1703820.1"/>
    <property type="molecule type" value="Genomic_DNA"/>
</dbReference>
<sequence>MVIAVQLALGIGFLVARLSAPVDESSASVEPSYSAQAYAQMQGILTSRGVALTRRSKAAFLAGIDPASTAFRATQERLYDNLGKLPFSTLSYVLDSSQRLRLPAAAAAHYGAAHTYVGLVQFTSALTGFDLVPSVEVQYLTFVQRGTRWYLAADSDLDSTDQRTTRGLWDLAPIDTLTSENVAVVYAPDQRALAAQCLAAAQRAVRRVAAVWSTGWTHEVVIIVPEPSMVAQLTSSGSDLTQIAAMTTAETTGAGGPPTGTRVVINPPAFRTLSRFGADVLLTHEITHVAARRTTSQSTPLWLAEGFADYVGYLSTGLSARSVARELAADLAAGRPLGDLPLQSDFDGSNPRLASTYQKAWLACRLIAARAGQAGLIRFYRMVSEAGTDPDTATATGLREVLGMTTPQFVAAWQSYVRAQLTPPRT</sequence>
<proteinExistence type="predicted"/>